<sequence length="93" mass="9617">MFIAAIGSSINEATGGDTTVSNNADGESADDRTVNTFDTMAVLENRFDNTSPLYQGGTATGDLAFAVPADTADQGVLAVRPDMLAGKEFIALQ</sequence>
<evidence type="ECO:0000313" key="3">
    <source>
        <dbReference type="Proteomes" id="UP000070339"/>
    </source>
</evidence>
<dbReference type="Proteomes" id="UP000070339">
    <property type="component" value="Unassembled WGS sequence"/>
</dbReference>
<keyword evidence="3" id="KW-1185">Reference proteome</keyword>
<dbReference type="RefSeq" id="WP_061921560.1">
    <property type="nucleotide sequence ID" value="NZ_CP014635.1"/>
</dbReference>
<feature type="region of interest" description="Disordered" evidence="1">
    <location>
        <begin position="12"/>
        <end position="31"/>
    </location>
</feature>
<name>A0ABR5VA44_9CORY</name>
<organism evidence="2 3">
    <name type="scientific">Corynebacterium simulans</name>
    <dbReference type="NCBI Taxonomy" id="146827"/>
    <lineage>
        <taxon>Bacteria</taxon>
        <taxon>Bacillati</taxon>
        <taxon>Actinomycetota</taxon>
        <taxon>Actinomycetes</taxon>
        <taxon>Mycobacteriales</taxon>
        <taxon>Corynebacteriaceae</taxon>
        <taxon>Corynebacterium</taxon>
    </lineage>
</organism>
<evidence type="ECO:0000313" key="2">
    <source>
        <dbReference type="EMBL" id="KXU18474.1"/>
    </source>
</evidence>
<gene>
    <name evidence="2" type="ORF">WM41_0887</name>
</gene>
<dbReference type="EMBL" id="LTEB01000023">
    <property type="protein sequence ID" value="KXU18474.1"/>
    <property type="molecule type" value="Genomic_DNA"/>
</dbReference>
<protein>
    <submittedName>
        <fullName evidence="2">Leucyl-tRNA synthetase domain protein</fullName>
    </submittedName>
</protein>
<comment type="caution">
    <text evidence="2">The sequence shown here is derived from an EMBL/GenBank/DDBJ whole genome shotgun (WGS) entry which is preliminary data.</text>
</comment>
<reference evidence="2 3" key="1">
    <citation type="journal article" date="2016" name="Int. J. Syst. Evol. Microbiol.">
        <title>Resolving the Complexity of Human Skin Metagenomes Using Single-Molecule Sequencing.</title>
        <authorList>
            <consortium name="NISC Comparative Sequencing Program"/>
            <person name="Tsai Y.C."/>
            <person name="Conlan S."/>
            <person name="Deming C."/>
            <person name="Segre J.A."/>
            <person name="Kong H.H."/>
            <person name="Korlach J."/>
            <person name="Oh J."/>
        </authorList>
    </citation>
    <scope>NUCLEOTIDE SEQUENCE [LARGE SCALE GENOMIC DNA]</scope>
    <source>
        <strain evidence="2 3">1B08</strain>
    </source>
</reference>
<feature type="compositionally biased region" description="Polar residues" evidence="1">
    <location>
        <begin position="12"/>
        <end position="25"/>
    </location>
</feature>
<proteinExistence type="predicted"/>
<evidence type="ECO:0000256" key="1">
    <source>
        <dbReference type="SAM" id="MobiDB-lite"/>
    </source>
</evidence>
<accession>A0ABR5VA44</accession>